<evidence type="ECO:0000256" key="1">
    <source>
        <dbReference type="ARBA" id="ARBA00022679"/>
    </source>
</evidence>
<sequence length="317" mass="34109">MAGLSELPRLRGILSKAKNIVVLTGAGISAESGIPTFRGAGGFWRTYQSQDLATVGAFKRSPSLVWEFYHYRREMVFTKTPNKAHYAIAEAEANLAKAGRKLTIITQNIDGLHQAAGSKNVIELHGSLFKTQCTKCKDVRVNKDSPICEALRGKGELMEEALLAVGSTGQGVAAPLNPVTTGPTSQAPTSPQASSTGGNSGSDEGSGEKEDKPLTNRQKLKLFMRDYGSTVIVFHITQSLALLGIIYAAFSVGLDMTWVIEKLGLEGKYTSTAAGASTFVIAYAVNKVLAPLRFAITFSCTPFIVRYLRRIGFLKVK</sequence>
<feature type="domain" description="Deacetylase sirtuin-type" evidence="6">
    <location>
        <begin position="1"/>
        <end position="317"/>
    </location>
</feature>
<keyword evidence="5" id="KW-1133">Transmembrane helix</keyword>
<dbReference type="Pfam" id="PF06916">
    <property type="entry name" value="FAM210A-B_dom"/>
    <property type="match status" value="1"/>
</dbReference>
<accession>A0A0K8SY77</accession>
<evidence type="ECO:0000256" key="4">
    <source>
        <dbReference type="SAM" id="MobiDB-lite"/>
    </source>
</evidence>
<dbReference type="GO" id="GO:0017136">
    <property type="term" value="F:histone deacetylase activity, NAD-dependent"/>
    <property type="evidence" value="ECO:0007669"/>
    <property type="project" value="TreeGrafter"/>
</dbReference>
<dbReference type="InterPro" id="IPR026590">
    <property type="entry name" value="Ssirtuin_cat_dom"/>
</dbReference>
<evidence type="ECO:0000313" key="7">
    <source>
        <dbReference type="EMBL" id="JAG58247.1"/>
    </source>
</evidence>
<dbReference type="InterPro" id="IPR026591">
    <property type="entry name" value="Sirtuin_cat_small_dom_sf"/>
</dbReference>
<dbReference type="InterPro" id="IPR003000">
    <property type="entry name" value="Sirtuin"/>
</dbReference>
<feature type="region of interest" description="Disordered" evidence="4">
    <location>
        <begin position="174"/>
        <end position="212"/>
    </location>
</feature>
<dbReference type="SUPFAM" id="SSF52467">
    <property type="entry name" value="DHS-like NAD/FAD-binding domain"/>
    <property type="match status" value="1"/>
</dbReference>
<feature type="transmembrane region" description="Helical" evidence="5">
    <location>
        <begin position="227"/>
        <end position="250"/>
    </location>
</feature>
<dbReference type="GO" id="GO:0070403">
    <property type="term" value="F:NAD+ binding"/>
    <property type="evidence" value="ECO:0007669"/>
    <property type="project" value="InterPro"/>
</dbReference>
<evidence type="ECO:0000256" key="3">
    <source>
        <dbReference type="PROSITE-ProRule" id="PRU00236"/>
    </source>
</evidence>
<evidence type="ECO:0000256" key="5">
    <source>
        <dbReference type="SAM" id="Phobius"/>
    </source>
</evidence>
<keyword evidence="1" id="KW-0808">Transferase</keyword>
<feature type="compositionally biased region" description="Low complexity" evidence="4">
    <location>
        <begin position="194"/>
        <end position="203"/>
    </location>
</feature>
<reference evidence="7" key="1">
    <citation type="submission" date="2014-09" db="EMBL/GenBank/DDBJ databases">
        <authorList>
            <person name="Magalhaes I.L.F."/>
            <person name="Oliveira U."/>
            <person name="Santos F.R."/>
            <person name="Vidigal T.H.D.A."/>
            <person name="Brescovit A.D."/>
            <person name="Santos A.J."/>
        </authorList>
    </citation>
    <scope>NUCLEOTIDE SEQUENCE</scope>
</reference>
<dbReference type="Gene3D" id="3.30.1600.10">
    <property type="entry name" value="SIR2/SIRT2 'Small Domain"/>
    <property type="match status" value="1"/>
</dbReference>
<name>A0A0K8SY77_LYGHE</name>
<evidence type="ECO:0000256" key="2">
    <source>
        <dbReference type="ARBA" id="ARBA00023027"/>
    </source>
</evidence>
<keyword evidence="5" id="KW-0472">Membrane</keyword>
<dbReference type="PANTHER" id="PTHR11085:SF10">
    <property type="entry name" value="NAD-DEPENDENT PROTEIN DEACYLASE SIRTUIN-5, MITOCHONDRIAL-RELATED"/>
    <property type="match status" value="1"/>
</dbReference>
<organism evidence="7">
    <name type="scientific">Lygus hesperus</name>
    <name type="common">Western plant bug</name>
    <dbReference type="NCBI Taxonomy" id="30085"/>
    <lineage>
        <taxon>Eukaryota</taxon>
        <taxon>Metazoa</taxon>
        <taxon>Ecdysozoa</taxon>
        <taxon>Arthropoda</taxon>
        <taxon>Hexapoda</taxon>
        <taxon>Insecta</taxon>
        <taxon>Pterygota</taxon>
        <taxon>Neoptera</taxon>
        <taxon>Paraneoptera</taxon>
        <taxon>Hemiptera</taxon>
        <taxon>Heteroptera</taxon>
        <taxon>Panheteroptera</taxon>
        <taxon>Cimicomorpha</taxon>
        <taxon>Miridae</taxon>
        <taxon>Mirini</taxon>
        <taxon>Lygus</taxon>
    </lineage>
</organism>
<dbReference type="InterPro" id="IPR009688">
    <property type="entry name" value="FAM210A/B-like_dom"/>
</dbReference>
<dbReference type="GO" id="GO:0005634">
    <property type="term" value="C:nucleus"/>
    <property type="evidence" value="ECO:0007669"/>
    <property type="project" value="TreeGrafter"/>
</dbReference>
<keyword evidence="5" id="KW-0812">Transmembrane</keyword>
<feature type="compositionally biased region" description="Polar residues" evidence="4">
    <location>
        <begin position="178"/>
        <end position="193"/>
    </location>
</feature>
<dbReference type="InterPro" id="IPR050134">
    <property type="entry name" value="NAD-dep_sirtuin_deacylases"/>
</dbReference>
<evidence type="ECO:0000259" key="6">
    <source>
        <dbReference type="PROSITE" id="PS50305"/>
    </source>
</evidence>
<protein>
    <recommendedName>
        <fullName evidence="6">Deacetylase sirtuin-type domain-containing protein</fullName>
    </recommendedName>
</protein>
<dbReference type="InterPro" id="IPR029035">
    <property type="entry name" value="DHS-like_NAD/FAD-binding_dom"/>
</dbReference>
<dbReference type="EMBL" id="GBRD01007574">
    <property type="protein sequence ID" value="JAG58247.1"/>
    <property type="molecule type" value="Transcribed_RNA"/>
</dbReference>
<dbReference type="Pfam" id="PF02146">
    <property type="entry name" value="SIR2"/>
    <property type="match status" value="1"/>
</dbReference>
<proteinExistence type="predicted"/>
<dbReference type="AlphaFoldDB" id="A0A0K8SY77"/>
<keyword evidence="2" id="KW-0520">NAD</keyword>
<dbReference type="Gene3D" id="3.40.50.1220">
    <property type="entry name" value="TPP-binding domain"/>
    <property type="match status" value="1"/>
</dbReference>
<comment type="caution">
    <text evidence="3">Lacks conserved residue(s) required for the propagation of feature annotation.</text>
</comment>
<dbReference type="PROSITE" id="PS50305">
    <property type="entry name" value="SIRTUIN"/>
    <property type="match status" value="1"/>
</dbReference>
<dbReference type="PANTHER" id="PTHR11085">
    <property type="entry name" value="NAD-DEPENDENT PROTEIN DEACYLASE SIRTUIN-5, MITOCHONDRIAL-RELATED"/>
    <property type="match status" value="1"/>
</dbReference>